<dbReference type="PANTHER" id="PTHR35011:SF2">
    <property type="entry name" value="2,3-DIKETO-L-GULONATE TRAP TRANSPORTER SMALL PERMEASE PROTEIN YIAM"/>
    <property type="match status" value="1"/>
</dbReference>
<name>A0ABV8RZL2_9BURK</name>
<dbReference type="EMBL" id="JBHSDY010000007">
    <property type="protein sequence ID" value="MFC4298833.1"/>
    <property type="molecule type" value="Genomic_DNA"/>
</dbReference>
<feature type="transmembrane region" description="Helical" evidence="9">
    <location>
        <begin position="7"/>
        <end position="31"/>
    </location>
</feature>
<evidence type="ECO:0000256" key="6">
    <source>
        <dbReference type="ARBA" id="ARBA00022989"/>
    </source>
</evidence>
<comment type="subcellular location">
    <subcellularLocation>
        <location evidence="1 9">Cell inner membrane</location>
        <topology evidence="1 9">Multi-pass membrane protein</topology>
    </subcellularLocation>
</comment>
<comment type="caution">
    <text evidence="11">The sequence shown here is derived from an EMBL/GenBank/DDBJ whole genome shotgun (WGS) entry which is preliminary data.</text>
</comment>
<evidence type="ECO:0000256" key="4">
    <source>
        <dbReference type="ARBA" id="ARBA00022519"/>
    </source>
</evidence>
<evidence type="ECO:0000256" key="9">
    <source>
        <dbReference type="RuleBase" id="RU369079"/>
    </source>
</evidence>
<protein>
    <recommendedName>
        <fullName evidence="9">TRAP transporter small permease protein</fullName>
    </recommendedName>
</protein>
<dbReference type="Proteomes" id="UP001595756">
    <property type="component" value="Unassembled WGS sequence"/>
</dbReference>
<keyword evidence="4 9" id="KW-0997">Cell inner membrane</keyword>
<sequence>MTTLCRALRVLVGLLMVMLVGVVALGIFYRYALRESLYWATEVPNFLMVWIVMLGSVVAFHERGHIAFTLLGDAMGGRRKALLECVVILVVLALLAVLAYSGAVVVEDTMHSLSDALKMPKGYLYACLPLCSAFMIISALGQLRASVRRLRD</sequence>
<dbReference type="InterPro" id="IPR007387">
    <property type="entry name" value="TRAP_DctQ"/>
</dbReference>
<keyword evidence="7 9" id="KW-0472">Membrane</keyword>
<dbReference type="PANTHER" id="PTHR35011">
    <property type="entry name" value="2,3-DIKETO-L-GULONATE TRAP TRANSPORTER SMALL PERMEASE PROTEIN YIAM"/>
    <property type="match status" value="1"/>
</dbReference>
<reference evidence="12" key="1">
    <citation type="journal article" date="2019" name="Int. J. Syst. Evol. Microbiol.">
        <title>The Global Catalogue of Microorganisms (GCM) 10K type strain sequencing project: providing services to taxonomists for standard genome sequencing and annotation.</title>
        <authorList>
            <consortium name="The Broad Institute Genomics Platform"/>
            <consortium name="The Broad Institute Genome Sequencing Center for Infectious Disease"/>
            <person name="Wu L."/>
            <person name="Ma J."/>
        </authorList>
    </citation>
    <scope>NUCLEOTIDE SEQUENCE [LARGE SCALE GENOMIC DNA]</scope>
    <source>
        <strain evidence="12">CGMCC 1.19029</strain>
    </source>
</reference>
<evidence type="ECO:0000256" key="2">
    <source>
        <dbReference type="ARBA" id="ARBA00022448"/>
    </source>
</evidence>
<evidence type="ECO:0000259" key="10">
    <source>
        <dbReference type="Pfam" id="PF04290"/>
    </source>
</evidence>
<gene>
    <name evidence="11" type="ORF">ACFO0J_12345</name>
</gene>
<dbReference type="Pfam" id="PF04290">
    <property type="entry name" value="DctQ"/>
    <property type="match status" value="1"/>
</dbReference>
<evidence type="ECO:0000313" key="11">
    <source>
        <dbReference type="EMBL" id="MFC4298833.1"/>
    </source>
</evidence>
<feature type="transmembrane region" description="Helical" evidence="9">
    <location>
        <begin position="81"/>
        <end position="103"/>
    </location>
</feature>
<dbReference type="InterPro" id="IPR055348">
    <property type="entry name" value="DctQ"/>
</dbReference>
<evidence type="ECO:0000256" key="1">
    <source>
        <dbReference type="ARBA" id="ARBA00004429"/>
    </source>
</evidence>
<organism evidence="11 12">
    <name type="scientific">Castellaniella hirudinis</name>
    <dbReference type="NCBI Taxonomy" id="1144617"/>
    <lineage>
        <taxon>Bacteria</taxon>
        <taxon>Pseudomonadati</taxon>
        <taxon>Pseudomonadota</taxon>
        <taxon>Betaproteobacteria</taxon>
        <taxon>Burkholderiales</taxon>
        <taxon>Alcaligenaceae</taxon>
        <taxon>Castellaniella</taxon>
    </lineage>
</organism>
<comment type="function">
    <text evidence="9">Part of the tripartite ATP-independent periplasmic (TRAP) transport system.</text>
</comment>
<keyword evidence="5 9" id="KW-0812">Transmembrane</keyword>
<feature type="transmembrane region" description="Helical" evidence="9">
    <location>
        <begin position="43"/>
        <end position="60"/>
    </location>
</feature>
<dbReference type="RefSeq" id="WP_376813388.1">
    <property type="nucleotide sequence ID" value="NZ_JBHSDY010000007.1"/>
</dbReference>
<feature type="transmembrane region" description="Helical" evidence="9">
    <location>
        <begin position="123"/>
        <end position="143"/>
    </location>
</feature>
<keyword evidence="6 9" id="KW-1133">Transmembrane helix</keyword>
<evidence type="ECO:0000256" key="7">
    <source>
        <dbReference type="ARBA" id="ARBA00023136"/>
    </source>
</evidence>
<comment type="subunit">
    <text evidence="9">The complex comprises the extracytoplasmic solute receptor protein and the two transmembrane proteins.</text>
</comment>
<evidence type="ECO:0000256" key="5">
    <source>
        <dbReference type="ARBA" id="ARBA00022692"/>
    </source>
</evidence>
<keyword evidence="12" id="KW-1185">Reference proteome</keyword>
<keyword evidence="3" id="KW-1003">Cell membrane</keyword>
<accession>A0ABV8RZL2</accession>
<keyword evidence="2 9" id="KW-0813">Transport</keyword>
<evidence type="ECO:0000256" key="8">
    <source>
        <dbReference type="ARBA" id="ARBA00038436"/>
    </source>
</evidence>
<proteinExistence type="inferred from homology"/>
<evidence type="ECO:0000256" key="3">
    <source>
        <dbReference type="ARBA" id="ARBA00022475"/>
    </source>
</evidence>
<feature type="domain" description="Tripartite ATP-independent periplasmic transporters DctQ component" evidence="10">
    <location>
        <begin position="19"/>
        <end position="148"/>
    </location>
</feature>
<evidence type="ECO:0000313" key="12">
    <source>
        <dbReference type="Proteomes" id="UP001595756"/>
    </source>
</evidence>
<comment type="similarity">
    <text evidence="8 9">Belongs to the TRAP transporter small permease family.</text>
</comment>